<keyword evidence="3" id="KW-1185">Reference proteome</keyword>
<protein>
    <recommendedName>
        <fullName evidence="1">F-box domain-containing protein</fullName>
    </recommendedName>
</protein>
<evidence type="ECO:0000259" key="1">
    <source>
        <dbReference type="PROSITE" id="PS50181"/>
    </source>
</evidence>
<reference evidence="2 3" key="2">
    <citation type="submission" date="2024-10" db="EMBL/GenBank/DDBJ databases">
        <authorList>
            <person name="Ryan C."/>
        </authorList>
    </citation>
    <scope>NUCLEOTIDE SEQUENCE [LARGE SCALE GENOMIC DNA]</scope>
</reference>
<proteinExistence type="predicted"/>
<accession>A0ABC8WTL2</accession>
<dbReference type="InterPro" id="IPR036047">
    <property type="entry name" value="F-box-like_dom_sf"/>
</dbReference>
<name>A0ABC8WTL2_9POAL</name>
<gene>
    <name evidence="2" type="ORF">URODEC1_LOCUS16915</name>
</gene>
<dbReference type="AlphaFoldDB" id="A0ABC8WTL2"/>
<sequence length="425" mass="47579">MPAAKSHKGYPAAAPASGGDRIGALPDEILHRVLSFLPAQQAVQTCVLSRRWLYLWKHATGLRIVGADGKAPVPFGAAREFVDILLLLRGGSPLERFELRVAGAAVDVRRMRIWVRYALQHEVQELRLNIDGRTPTSLWPEDPPLASRNLTCLELHGLVFSHEFLDFSRCPTLQHLKIEDCSFMFAERISSQSLKHLHIDGGRFNNSSRTRIHVPNLASLWLQVIDGRAPVLEKMPMLVSATVGILARCTDCCGHSNTGNCGNESCRGCIQDDKSPLILCAISEAKTLGLAAHAKVFIFRRDLKWCPTFSRLKSLILNEHWCVPDVRGLTCILKHSPVVEDLCLIVFYKLQGHNVKMRGRFDPKELPPTISAHLKRVEVRCGAIDERVVEVLKFLSKLNIIVSQMMSLSTLVFNLYRFQFPGIEA</sequence>
<dbReference type="InterPro" id="IPR053781">
    <property type="entry name" value="F-box_AtFBL13-like"/>
</dbReference>
<dbReference type="InterPro" id="IPR053197">
    <property type="entry name" value="F-box_SCFL_complex_component"/>
</dbReference>
<dbReference type="PANTHER" id="PTHR34223:SF115">
    <property type="entry name" value="F-BOX DOMAIN-CONTAINING PROTEIN"/>
    <property type="match status" value="1"/>
</dbReference>
<dbReference type="EMBL" id="OZ075123">
    <property type="protein sequence ID" value="CAL4914443.1"/>
    <property type="molecule type" value="Genomic_DNA"/>
</dbReference>
<dbReference type="PANTHER" id="PTHR34223">
    <property type="entry name" value="OS11G0201299 PROTEIN"/>
    <property type="match status" value="1"/>
</dbReference>
<dbReference type="CDD" id="cd22160">
    <property type="entry name" value="F-box_AtFBL13-like"/>
    <property type="match status" value="1"/>
</dbReference>
<dbReference type="Proteomes" id="UP001497457">
    <property type="component" value="Chromosome 13rd"/>
</dbReference>
<evidence type="ECO:0000313" key="2">
    <source>
        <dbReference type="EMBL" id="CAL4914443.1"/>
    </source>
</evidence>
<dbReference type="InterPro" id="IPR001810">
    <property type="entry name" value="F-box_dom"/>
</dbReference>
<reference evidence="3" key="1">
    <citation type="submission" date="2024-06" db="EMBL/GenBank/DDBJ databases">
        <authorList>
            <person name="Ryan C."/>
        </authorList>
    </citation>
    <scope>NUCLEOTIDE SEQUENCE [LARGE SCALE GENOMIC DNA]</scope>
</reference>
<feature type="domain" description="F-box" evidence="1">
    <location>
        <begin position="19"/>
        <end position="52"/>
    </location>
</feature>
<organism evidence="2 3">
    <name type="scientific">Urochloa decumbens</name>
    <dbReference type="NCBI Taxonomy" id="240449"/>
    <lineage>
        <taxon>Eukaryota</taxon>
        <taxon>Viridiplantae</taxon>
        <taxon>Streptophyta</taxon>
        <taxon>Embryophyta</taxon>
        <taxon>Tracheophyta</taxon>
        <taxon>Spermatophyta</taxon>
        <taxon>Magnoliopsida</taxon>
        <taxon>Liliopsida</taxon>
        <taxon>Poales</taxon>
        <taxon>Poaceae</taxon>
        <taxon>PACMAD clade</taxon>
        <taxon>Panicoideae</taxon>
        <taxon>Panicodae</taxon>
        <taxon>Paniceae</taxon>
        <taxon>Melinidinae</taxon>
        <taxon>Urochloa</taxon>
    </lineage>
</organism>
<evidence type="ECO:0000313" key="3">
    <source>
        <dbReference type="Proteomes" id="UP001497457"/>
    </source>
</evidence>
<dbReference type="Pfam" id="PF00646">
    <property type="entry name" value="F-box"/>
    <property type="match status" value="1"/>
</dbReference>
<dbReference type="Gene3D" id="1.20.1280.50">
    <property type="match status" value="1"/>
</dbReference>
<dbReference type="PROSITE" id="PS50181">
    <property type="entry name" value="FBOX"/>
    <property type="match status" value="1"/>
</dbReference>
<dbReference type="SUPFAM" id="SSF52047">
    <property type="entry name" value="RNI-like"/>
    <property type="match status" value="1"/>
</dbReference>
<dbReference type="SUPFAM" id="SSF81383">
    <property type="entry name" value="F-box domain"/>
    <property type="match status" value="1"/>
</dbReference>